<protein>
    <recommendedName>
        <fullName evidence="10">NOL1/NOP2/Sun domain family member 4</fullName>
    </recommendedName>
</protein>
<dbReference type="Pfam" id="PF01189">
    <property type="entry name" value="Methyltr_RsmB-F"/>
    <property type="match status" value="1"/>
</dbReference>
<dbReference type="PROSITE" id="PS51125">
    <property type="entry name" value="NHL"/>
    <property type="match status" value="2"/>
</dbReference>
<evidence type="ECO:0000256" key="13">
    <source>
        <dbReference type="PROSITE-ProRule" id="PRU01023"/>
    </source>
</evidence>
<feature type="binding site" evidence="13">
    <location>
        <position position="346"/>
    </location>
    <ligand>
        <name>S-adenosyl-L-methionine</name>
        <dbReference type="ChEBI" id="CHEBI:59789"/>
    </ligand>
</feature>
<dbReference type="Gene3D" id="2.120.10.30">
    <property type="entry name" value="TolB, C-terminal domain"/>
    <property type="match status" value="2"/>
</dbReference>
<dbReference type="InterPro" id="IPR001678">
    <property type="entry name" value="MeTrfase_RsmB-F_NOP2_dom"/>
</dbReference>
<evidence type="ECO:0000313" key="17">
    <source>
        <dbReference type="Proteomes" id="UP000663887"/>
    </source>
</evidence>
<dbReference type="Gene3D" id="2.40.10.500">
    <property type="match status" value="1"/>
</dbReference>
<dbReference type="InterPro" id="IPR023267">
    <property type="entry name" value="RCMT"/>
</dbReference>
<dbReference type="GO" id="GO:0031167">
    <property type="term" value="P:rRNA methylation"/>
    <property type="evidence" value="ECO:0007669"/>
    <property type="project" value="TreeGrafter"/>
</dbReference>
<keyword evidence="3 13" id="KW-0489">Methyltransferase</keyword>
<dbReference type="InterPro" id="IPR049560">
    <property type="entry name" value="MeTrfase_RsmB-F_NOP2_cat"/>
</dbReference>
<dbReference type="InterPro" id="IPR001258">
    <property type="entry name" value="NHL_repeat"/>
</dbReference>
<feature type="binding site" evidence="13">
    <location>
        <position position="296"/>
    </location>
    <ligand>
        <name>S-adenosyl-L-methionine</name>
        <dbReference type="ChEBI" id="CHEBI:59789"/>
    </ligand>
</feature>
<keyword evidence="6" id="KW-0677">Repeat</keyword>
<comment type="catalytic activity">
    <reaction evidence="11">
        <text>a cytidine in rRNA + S-adenosyl-L-methionine = a 5-methylcytidine in rRNA + S-adenosyl-L-homocysteine + H(+)</text>
        <dbReference type="Rhea" id="RHEA:61484"/>
        <dbReference type="Rhea" id="RHEA-COMP:15836"/>
        <dbReference type="Rhea" id="RHEA-COMP:15837"/>
        <dbReference type="ChEBI" id="CHEBI:15378"/>
        <dbReference type="ChEBI" id="CHEBI:57856"/>
        <dbReference type="ChEBI" id="CHEBI:59789"/>
        <dbReference type="ChEBI" id="CHEBI:74483"/>
        <dbReference type="ChEBI" id="CHEBI:82748"/>
    </reaction>
</comment>
<name>A0A816ZEH6_9BILA</name>
<keyword evidence="8" id="KW-0809">Transit peptide</keyword>
<proteinExistence type="inferred from homology"/>
<evidence type="ECO:0000256" key="3">
    <source>
        <dbReference type="ARBA" id="ARBA00022603"/>
    </source>
</evidence>
<keyword evidence="7 13" id="KW-0694">RNA-binding</keyword>
<feature type="active site" description="Nucleophile" evidence="13">
    <location>
        <position position="400"/>
    </location>
</feature>
<dbReference type="PANTHER" id="PTHR22808:SF3">
    <property type="entry name" value="5-METHYLCYTOSINE RRNA METHYLTRANSFERASE NSUN4"/>
    <property type="match status" value="1"/>
</dbReference>
<keyword evidence="9" id="KW-0496">Mitochondrion</keyword>
<evidence type="ECO:0000256" key="7">
    <source>
        <dbReference type="ARBA" id="ARBA00022884"/>
    </source>
</evidence>
<comment type="similarity">
    <text evidence="13">Belongs to the class I-like SAM-binding methyltransferase superfamily. RsmB/NOP family.</text>
</comment>
<accession>A0A816ZEH6</accession>
<dbReference type="CDD" id="cd02440">
    <property type="entry name" value="AdoMet_MTases"/>
    <property type="match status" value="1"/>
</dbReference>
<dbReference type="PROSITE" id="PS51686">
    <property type="entry name" value="SAM_MT_RSMB_NOP"/>
    <property type="match status" value="1"/>
</dbReference>
<dbReference type="AlphaFoldDB" id="A0A816ZEH6"/>
<feature type="region of interest" description="Disordered" evidence="14">
    <location>
        <begin position="144"/>
        <end position="176"/>
    </location>
</feature>
<dbReference type="InterPro" id="IPR029063">
    <property type="entry name" value="SAM-dependent_MTases_sf"/>
</dbReference>
<dbReference type="GO" id="GO:0003723">
    <property type="term" value="F:RNA binding"/>
    <property type="evidence" value="ECO:0007669"/>
    <property type="project" value="UniProtKB-UniRule"/>
</dbReference>
<dbReference type="GO" id="GO:0005762">
    <property type="term" value="C:mitochondrial large ribosomal subunit"/>
    <property type="evidence" value="ECO:0007669"/>
    <property type="project" value="TreeGrafter"/>
</dbReference>
<feature type="repeat" description="NHL" evidence="12">
    <location>
        <begin position="717"/>
        <end position="753"/>
    </location>
</feature>
<feature type="binding site" evidence="13">
    <location>
        <position position="328"/>
    </location>
    <ligand>
        <name>S-adenosyl-L-methionine</name>
        <dbReference type="ChEBI" id="CHEBI:59789"/>
    </ligand>
</feature>
<feature type="domain" description="SAM-dependent MTase RsmB/NOP-type" evidence="15">
    <location>
        <begin position="169"/>
        <end position="486"/>
    </location>
</feature>
<comment type="caution">
    <text evidence="16">The sequence shown here is derived from an EMBL/GenBank/DDBJ whole genome shotgun (WGS) entry which is preliminary data.</text>
</comment>
<evidence type="ECO:0000256" key="8">
    <source>
        <dbReference type="ARBA" id="ARBA00022946"/>
    </source>
</evidence>
<evidence type="ECO:0000256" key="11">
    <source>
        <dbReference type="ARBA" id="ARBA00049302"/>
    </source>
</evidence>
<evidence type="ECO:0000313" key="16">
    <source>
        <dbReference type="EMBL" id="CAF2201040.1"/>
    </source>
</evidence>
<dbReference type="SUPFAM" id="SSF53335">
    <property type="entry name" value="S-adenosyl-L-methionine-dependent methyltransferases"/>
    <property type="match status" value="1"/>
</dbReference>
<evidence type="ECO:0000256" key="14">
    <source>
        <dbReference type="SAM" id="MobiDB-lite"/>
    </source>
</evidence>
<comment type="subcellular location">
    <subcellularLocation>
        <location evidence="1">Mitochondrion</location>
    </subcellularLocation>
</comment>
<evidence type="ECO:0000256" key="12">
    <source>
        <dbReference type="PROSITE-ProRule" id="PRU00504"/>
    </source>
</evidence>
<dbReference type="Pfam" id="PF01436">
    <property type="entry name" value="NHL"/>
    <property type="match status" value="2"/>
</dbReference>
<evidence type="ECO:0000256" key="10">
    <source>
        <dbReference type="ARBA" id="ARBA00042050"/>
    </source>
</evidence>
<evidence type="ECO:0000256" key="5">
    <source>
        <dbReference type="ARBA" id="ARBA00022691"/>
    </source>
</evidence>
<dbReference type="GO" id="GO:0008173">
    <property type="term" value="F:RNA methyltransferase activity"/>
    <property type="evidence" value="ECO:0007669"/>
    <property type="project" value="InterPro"/>
</dbReference>
<dbReference type="SUPFAM" id="SSF63825">
    <property type="entry name" value="YWTD domain"/>
    <property type="match status" value="1"/>
</dbReference>
<feature type="binding site" evidence="13">
    <location>
        <begin position="273"/>
        <end position="279"/>
    </location>
    <ligand>
        <name>S-adenosyl-L-methionine</name>
        <dbReference type="ChEBI" id="CHEBI:59789"/>
    </ligand>
</feature>
<evidence type="ECO:0000256" key="9">
    <source>
        <dbReference type="ARBA" id="ARBA00023128"/>
    </source>
</evidence>
<gene>
    <name evidence="16" type="ORF">XDN619_LOCUS32784</name>
</gene>
<feature type="compositionally biased region" description="Acidic residues" evidence="14">
    <location>
        <begin position="152"/>
        <end position="170"/>
    </location>
</feature>
<dbReference type="PANTHER" id="PTHR22808">
    <property type="entry name" value="NCL1 YEAST -RELATED NOL1/NOP2/FMU SUN DOMAIN-CONTAINING"/>
    <property type="match status" value="1"/>
</dbReference>
<dbReference type="InterPro" id="IPR011042">
    <property type="entry name" value="6-blade_b-propeller_TolB-like"/>
</dbReference>
<evidence type="ECO:0000259" key="15">
    <source>
        <dbReference type="PROSITE" id="PS51686"/>
    </source>
</evidence>
<sequence length="753" mass="84639">MIYQNCFIHLLKKRSIEINLSFIRHARSFKKKWMFSSHHGSHSNELALEYFDFAYPLIFHRHWPSIRLALLSLPKPIALINPHSLSNKNTQEKLLQQGAVDMLRFDNEKLRGDYTLIQENISKSDHEFGIKKLLEQKENRRLLGTSDLVNEQQEEIDDGDDDNEDEDDDMNTFNQPEPVKRLDEIYKQALEQQVQSVIKGNVVPIVDDDNERDYKKMPPSWNVYTFPRSNMSRFAPAKIDELGLLDYYCMDGACVLPVIALDVQPYHTVLDLCSAPGGKALNIFHNCPFIQLTCNDSDHSRSKRLNEVFTRTIPKERLAKSVRLVRGDGCLFGEREPASFDRVLVDVPCTSDRHALTTAFNIFSKKRIQERVELPTYQRKLLESAIRACKPGGIVVYSTCTLAPIQNEGVVEQAIEKLALRSSNKRSHGGHKGSDPINCEIVSTKSLEKHYAYFFDFHAKTHYGSLVLPHISNNFGPLYFFNIPADAKWMQNGVTIAGGNGSGNVTNQLYYPQGLFVDDDQTVRNGDTTHGQVVAGDNGQGNGLHQLDRPTDVLIDKETDSLIICDWGNQRVHRLLGISMDEQRNLYVSDYRKDEVRQYQLGKNIGTLVAGANGMGDGLNQLSYPTYLFVDRDHSVYVSDYSNNCVMKWNKGANEGIVVAGGQGGGSALPQFNLPHAIVVDTLGTLYVADCYNHRVMRWTPGDNKQGTVIAGGNGSGAGANQLCAPVGLSFDQRGNLYVADQNNNRVQRFSIE</sequence>
<evidence type="ECO:0000256" key="4">
    <source>
        <dbReference type="ARBA" id="ARBA00022679"/>
    </source>
</evidence>
<dbReference type="Gene3D" id="3.40.50.150">
    <property type="entry name" value="Vaccinia Virus protein VP39"/>
    <property type="match status" value="1"/>
</dbReference>
<organism evidence="16 17">
    <name type="scientific">Rotaria magnacalcarata</name>
    <dbReference type="NCBI Taxonomy" id="392030"/>
    <lineage>
        <taxon>Eukaryota</taxon>
        <taxon>Metazoa</taxon>
        <taxon>Spiralia</taxon>
        <taxon>Gnathifera</taxon>
        <taxon>Rotifera</taxon>
        <taxon>Eurotatoria</taxon>
        <taxon>Bdelloidea</taxon>
        <taxon>Philodinida</taxon>
        <taxon>Philodinidae</taxon>
        <taxon>Rotaria</taxon>
    </lineage>
</organism>
<dbReference type="CDD" id="cd05819">
    <property type="entry name" value="NHL"/>
    <property type="match status" value="1"/>
</dbReference>
<evidence type="ECO:0000256" key="1">
    <source>
        <dbReference type="ARBA" id="ARBA00004173"/>
    </source>
</evidence>
<reference evidence="16" key="1">
    <citation type="submission" date="2021-02" db="EMBL/GenBank/DDBJ databases">
        <authorList>
            <person name="Nowell W R."/>
        </authorList>
    </citation>
    <scope>NUCLEOTIDE SEQUENCE</scope>
</reference>
<keyword evidence="5 13" id="KW-0949">S-adenosyl-L-methionine</keyword>
<evidence type="ECO:0000256" key="6">
    <source>
        <dbReference type="ARBA" id="ARBA00022737"/>
    </source>
</evidence>
<dbReference type="Proteomes" id="UP000663887">
    <property type="component" value="Unassembled WGS sequence"/>
</dbReference>
<dbReference type="Gene3D" id="6.20.240.40">
    <property type="match status" value="1"/>
</dbReference>
<keyword evidence="2" id="KW-0698">rRNA processing</keyword>
<feature type="repeat" description="NHL" evidence="12">
    <location>
        <begin position="671"/>
        <end position="702"/>
    </location>
</feature>
<dbReference type="EMBL" id="CAJNRG010016481">
    <property type="protein sequence ID" value="CAF2201040.1"/>
    <property type="molecule type" value="Genomic_DNA"/>
</dbReference>
<evidence type="ECO:0000256" key="2">
    <source>
        <dbReference type="ARBA" id="ARBA00022552"/>
    </source>
</evidence>
<keyword evidence="4 13" id="KW-0808">Transferase</keyword>
<dbReference type="PRINTS" id="PR02008">
    <property type="entry name" value="RCMTFAMILY"/>
</dbReference>